<sequence length="130" mass="14549">MWCSMSRPTQPSRTSDQGSSISTSRCQICATATNSSTRRRWASPPRATSRRPTPATARAPTPAGRRPATHILARDRRRARRPGAGRHGVQDDVGDGVRAQRRCRVAAGVVRRRPGRGFRRRRRRRMIVPA</sequence>
<reference evidence="2 3" key="1">
    <citation type="submission" date="2018-04" db="EMBL/GenBank/DDBJ databases">
        <title>WGS assembly of Panicum hallii var. hallii HAL2.</title>
        <authorList>
            <person name="Lovell J."/>
            <person name="Jenkins J."/>
            <person name="Lowry D."/>
            <person name="Mamidi S."/>
            <person name="Sreedasyam A."/>
            <person name="Weng X."/>
            <person name="Barry K."/>
            <person name="Bonette J."/>
            <person name="Campitelli B."/>
            <person name="Daum C."/>
            <person name="Gordon S."/>
            <person name="Gould B."/>
            <person name="Lipzen A."/>
            <person name="MacQueen A."/>
            <person name="Palacio-Mejia J."/>
            <person name="Plott C."/>
            <person name="Shakirov E."/>
            <person name="Shu S."/>
            <person name="Yoshinaga Y."/>
            <person name="Zane M."/>
            <person name="Rokhsar D."/>
            <person name="Grimwood J."/>
            <person name="Schmutz J."/>
            <person name="Juenger T."/>
        </authorList>
    </citation>
    <scope>NUCLEOTIDE SEQUENCE [LARGE SCALE GENOMIC DNA]</scope>
    <source>
        <strain evidence="3">cv. HAL2</strain>
    </source>
</reference>
<organism evidence="2 3">
    <name type="scientific">Panicum hallii var. hallii</name>
    <dbReference type="NCBI Taxonomy" id="1504633"/>
    <lineage>
        <taxon>Eukaryota</taxon>
        <taxon>Viridiplantae</taxon>
        <taxon>Streptophyta</taxon>
        <taxon>Embryophyta</taxon>
        <taxon>Tracheophyta</taxon>
        <taxon>Spermatophyta</taxon>
        <taxon>Magnoliopsida</taxon>
        <taxon>Liliopsida</taxon>
        <taxon>Poales</taxon>
        <taxon>Poaceae</taxon>
        <taxon>PACMAD clade</taxon>
        <taxon>Panicoideae</taxon>
        <taxon>Panicodae</taxon>
        <taxon>Paniceae</taxon>
        <taxon>Panicinae</taxon>
        <taxon>Panicum</taxon>
        <taxon>Panicum sect. Panicum</taxon>
    </lineage>
</organism>
<evidence type="ECO:0000256" key="1">
    <source>
        <dbReference type="SAM" id="MobiDB-lite"/>
    </source>
</evidence>
<protein>
    <submittedName>
        <fullName evidence="2">Uncharacterized protein</fullName>
    </submittedName>
</protein>
<dbReference type="Proteomes" id="UP000244336">
    <property type="component" value="Chromosome 9"/>
</dbReference>
<proteinExistence type="predicted"/>
<feature type="compositionally biased region" description="Low complexity" evidence="1">
    <location>
        <begin position="42"/>
        <end position="66"/>
    </location>
</feature>
<dbReference type="Gramene" id="PUZ42754">
    <property type="protein sequence ID" value="PUZ42754"/>
    <property type="gene ID" value="GQ55_9G607900"/>
</dbReference>
<evidence type="ECO:0000313" key="2">
    <source>
        <dbReference type="EMBL" id="PUZ42754.1"/>
    </source>
</evidence>
<dbReference type="EMBL" id="CM009757">
    <property type="protein sequence ID" value="PUZ42754.1"/>
    <property type="molecule type" value="Genomic_DNA"/>
</dbReference>
<feature type="compositionally biased region" description="Polar residues" evidence="1">
    <location>
        <begin position="1"/>
        <end position="34"/>
    </location>
</feature>
<dbReference type="AlphaFoldDB" id="A0A2T7CHE0"/>
<feature type="region of interest" description="Disordered" evidence="1">
    <location>
        <begin position="1"/>
        <end position="97"/>
    </location>
</feature>
<gene>
    <name evidence="2" type="ORF">GQ55_9G607900</name>
</gene>
<keyword evidence="3" id="KW-1185">Reference proteome</keyword>
<feature type="compositionally biased region" description="Basic residues" evidence="1">
    <location>
        <begin position="75"/>
        <end position="84"/>
    </location>
</feature>
<name>A0A2T7CHE0_9POAL</name>
<evidence type="ECO:0000313" key="3">
    <source>
        <dbReference type="Proteomes" id="UP000244336"/>
    </source>
</evidence>
<accession>A0A2T7CHE0</accession>